<evidence type="ECO:0000256" key="3">
    <source>
        <dbReference type="PROSITE-ProRule" id="PRU00023"/>
    </source>
</evidence>
<dbReference type="Gene3D" id="1.25.40.20">
    <property type="entry name" value="Ankyrin repeat-containing domain"/>
    <property type="match status" value="8"/>
</dbReference>
<dbReference type="Proteomes" id="UP000749559">
    <property type="component" value="Unassembled WGS sequence"/>
</dbReference>
<evidence type="ECO:0000313" key="6">
    <source>
        <dbReference type="Proteomes" id="UP000749559"/>
    </source>
</evidence>
<dbReference type="InterPro" id="IPR051165">
    <property type="entry name" value="Multifunctional_ANK_Repeat"/>
</dbReference>
<feature type="repeat" description="ANK" evidence="3">
    <location>
        <begin position="287"/>
        <end position="320"/>
    </location>
</feature>
<sequence>MIGVRFSPTKEGKRWRHCNDVFAAMADKEGTNLAIAFEHGAHVNTEDDIGNIALLIAAFNDKDDARLRLLLEHGADVNAKDGNGNTAFIIAAWNDKDDTRLRLLLEHGADINAKDGNGNTALIIAARKDKDGTRLRLLLEHGADINAKDDDGDTALIIAARNDKDDARLRLLLEHGADINAKDGNGNTALFIAARYDKDVTRLRLLLEHGADVNAQNNYGNTALIIAARNEKDDTRFRLLLEHGADVNAKDDDGDTALIIAARYDKDVTRLRLLLEHGADVNAQNNYGNTALIIAARNEKDDTRFRLLLEQGADVNAKDGNGNTALFIAAKYHKDDTRLRLLLEHGADVNAKDGNGDTALIIAALNVKDDTPLRLLLEHGADVNAKDGNGNTALFIAAKYHKDDTRLRLLLEHGADVNAKDGNGDTALIIAALNDKDDTPLRLLLEHGADVNDQNNDGNTALIIAARNDKDDTRLRLLLEHGADVNSKDGNGNTALIIAARNDNDDPFLRLLLEHGADVNAKNNAGDTALIIAAEREQPEYVEALLDHGANIKTLDTREKSPLTSINISSPKGLKIYSLLYTRGAKDDNYQHLMSLNENATNDQQHETRMKLDRWNEQSRLSLKYLARHVLYMTFASNKQGYVSTIQFLIDNGQIPSDQKEFIMYKADIKEVLTILDEMKRKTALLDAIMQNDLKYAWCLIKEGHNINARNNNGKTPLILAVEQDSPPIARFIIGHRADVNVKDKFGNSPLTSIKRSSSNAIHLYCLLTIFGAEDRNYQHLMSMYPNATAEQKHEAIHNLEQPRMKSKSTLRQVARQAVFDAFASNKRGYASTIEESIKSGRLRTDEEAFMFYNEEMGTMSSILDTLKRNDEREVINRVLQVNRNTHGRPGKADEDDQYTFESATTGETTITSGVLNDESMVHSFKNDHNGEDKIANVSPKHHNQLSMREQHYDDTASEDGNTGEDKHFEDDDESQSKFCDVERDPMEVHETNTTGPTFDVKPTGSCTVLDDFEVTAMTADSLNVLTQEPQMVLSTSVEETDNIRKRTSSSEIALPSKKRRTKCMDPEPSSSSSALDDQNTLDVQNKDSYRSRLSSSSSSDEYCPACEDSSSNDVCNISISDLQRIHRLEGVHRYGMKPKDLRYTIYLKRDAITITSLRTDIERDFPNHKFIFDFITRETRRGHKKLAGIHRVGSASSGTLGGLIKVTTTQQNIRTYALTCRHVISTSKVDDDIYICRSVTQSNDVLMKPIGKLRTYVDVDGRLGHGNKPRKRRQTYDIAIIEIHPDSIDRNQYRQCAMMSHNTLKGKTDEFIKVQKTGCKTSCTYGIITDKCCAVDIDYIDVYGKEQTASLHGVIEIAKDLDINFQGHFAESGDSGAIIVAKNVGSNNYDAIGMFTFFDNISSDEDNESRAYAFPIKDALDHQFKHEPGILGGNSVDSYCLDAYVGL</sequence>
<proteinExistence type="predicted"/>
<feature type="region of interest" description="Disordered" evidence="4">
    <location>
        <begin position="1036"/>
        <end position="1103"/>
    </location>
</feature>
<accession>A0A8S4Q1P6</accession>
<feature type="repeat" description="ANK" evidence="3">
    <location>
        <begin position="525"/>
        <end position="557"/>
    </location>
</feature>
<dbReference type="InterPro" id="IPR002110">
    <property type="entry name" value="Ankyrin_rpt"/>
</dbReference>
<reference evidence="5" key="1">
    <citation type="submission" date="2022-03" db="EMBL/GenBank/DDBJ databases">
        <authorList>
            <person name="Martin C."/>
        </authorList>
    </citation>
    <scope>NUCLEOTIDE SEQUENCE</scope>
</reference>
<keyword evidence="1" id="KW-0677">Repeat</keyword>
<feature type="repeat" description="ANK" evidence="3">
    <location>
        <begin position="389"/>
        <end position="422"/>
    </location>
</feature>
<dbReference type="PROSITE" id="PS50088">
    <property type="entry name" value="ANK_REPEAT"/>
    <property type="match status" value="16"/>
</dbReference>
<dbReference type="Pfam" id="PF13637">
    <property type="entry name" value="Ank_4"/>
    <property type="match status" value="4"/>
</dbReference>
<feature type="repeat" description="ANK" evidence="3">
    <location>
        <begin position="185"/>
        <end position="218"/>
    </location>
</feature>
<dbReference type="PROSITE" id="PS50297">
    <property type="entry name" value="ANK_REP_REGION"/>
    <property type="match status" value="16"/>
</dbReference>
<feature type="repeat" description="ANK" evidence="3">
    <location>
        <begin position="219"/>
        <end position="252"/>
    </location>
</feature>
<feature type="compositionally biased region" description="Basic and acidic residues" evidence="4">
    <location>
        <begin position="926"/>
        <end position="935"/>
    </location>
</feature>
<name>A0A8S4Q1P6_OWEFU</name>
<dbReference type="PANTHER" id="PTHR24123:SF33">
    <property type="entry name" value="PROTEIN HOS4"/>
    <property type="match status" value="1"/>
</dbReference>
<dbReference type="EMBL" id="CAIIXF020000011">
    <property type="protein sequence ID" value="CAH1800198.1"/>
    <property type="molecule type" value="Genomic_DNA"/>
</dbReference>
<feature type="repeat" description="ANK" evidence="3">
    <location>
        <begin position="253"/>
        <end position="286"/>
    </location>
</feature>
<feature type="repeat" description="ANK" evidence="3">
    <location>
        <begin position="355"/>
        <end position="388"/>
    </location>
</feature>
<dbReference type="OrthoDB" id="194358at2759"/>
<keyword evidence="6" id="KW-1185">Reference proteome</keyword>
<dbReference type="SMART" id="SM00248">
    <property type="entry name" value="ANK"/>
    <property type="match status" value="18"/>
</dbReference>
<feature type="repeat" description="ANK" evidence="3">
    <location>
        <begin position="423"/>
        <end position="456"/>
    </location>
</feature>
<keyword evidence="2 3" id="KW-0040">ANK repeat</keyword>
<dbReference type="SUPFAM" id="SSF48403">
    <property type="entry name" value="Ankyrin repeat"/>
    <property type="match status" value="3"/>
</dbReference>
<feature type="repeat" description="ANK" evidence="3">
    <location>
        <begin position="321"/>
        <end position="354"/>
    </location>
</feature>
<protein>
    <submittedName>
        <fullName evidence="5">Uncharacterized protein</fullName>
    </submittedName>
</protein>
<comment type="caution">
    <text evidence="5">The sequence shown here is derived from an EMBL/GenBank/DDBJ whole genome shotgun (WGS) entry which is preliminary data.</text>
</comment>
<feature type="repeat" description="ANK" evidence="3">
    <location>
        <begin position="151"/>
        <end position="184"/>
    </location>
</feature>
<feature type="repeat" description="ANK" evidence="3">
    <location>
        <begin position="49"/>
        <end position="82"/>
    </location>
</feature>
<evidence type="ECO:0000256" key="4">
    <source>
        <dbReference type="SAM" id="MobiDB-lite"/>
    </source>
</evidence>
<dbReference type="Pfam" id="PF12796">
    <property type="entry name" value="Ank_2"/>
    <property type="match status" value="4"/>
</dbReference>
<evidence type="ECO:0000256" key="2">
    <source>
        <dbReference type="ARBA" id="ARBA00023043"/>
    </source>
</evidence>
<gene>
    <name evidence="5" type="ORF">OFUS_LOCUS24121</name>
</gene>
<evidence type="ECO:0000313" key="5">
    <source>
        <dbReference type="EMBL" id="CAH1800198.1"/>
    </source>
</evidence>
<feature type="repeat" description="ANK" evidence="3">
    <location>
        <begin position="117"/>
        <end position="150"/>
    </location>
</feature>
<evidence type="ECO:0000256" key="1">
    <source>
        <dbReference type="ARBA" id="ARBA00022737"/>
    </source>
</evidence>
<organism evidence="5 6">
    <name type="scientific">Owenia fusiformis</name>
    <name type="common">Polychaete worm</name>
    <dbReference type="NCBI Taxonomy" id="6347"/>
    <lineage>
        <taxon>Eukaryota</taxon>
        <taxon>Metazoa</taxon>
        <taxon>Spiralia</taxon>
        <taxon>Lophotrochozoa</taxon>
        <taxon>Annelida</taxon>
        <taxon>Polychaeta</taxon>
        <taxon>Sedentaria</taxon>
        <taxon>Canalipalpata</taxon>
        <taxon>Sabellida</taxon>
        <taxon>Oweniida</taxon>
        <taxon>Oweniidae</taxon>
        <taxon>Owenia</taxon>
    </lineage>
</organism>
<feature type="repeat" description="ANK" evidence="3">
    <location>
        <begin position="83"/>
        <end position="116"/>
    </location>
</feature>
<dbReference type="PANTHER" id="PTHR24123">
    <property type="entry name" value="ANKYRIN REPEAT-CONTAINING"/>
    <property type="match status" value="1"/>
</dbReference>
<feature type="region of interest" description="Disordered" evidence="4">
    <location>
        <begin position="926"/>
        <end position="977"/>
    </location>
</feature>
<feature type="repeat" description="ANK" evidence="3">
    <location>
        <begin position="491"/>
        <end position="524"/>
    </location>
</feature>
<feature type="repeat" description="ANK" evidence="3">
    <location>
        <begin position="713"/>
        <end position="745"/>
    </location>
</feature>
<dbReference type="InterPro" id="IPR036770">
    <property type="entry name" value="Ankyrin_rpt-contain_sf"/>
</dbReference>
<feature type="repeat" description="ANK" evidence="3">
    <location>
        <begin position="457"/>
        <end position="490"/>
    </location>
</feature>
<feature type="compositionally biased region" description="Polar residues" evidence="4">
    <location>
        <begin position="1069"/>
        <end position="1084"/>
    </location>
</feature>